<dbReference type="OMA" id="MIESPRG"/>
<dbReference type="EMBL" id="KK198760">
    <property type="protein sequence ID" value="KCW61807.1"/>
    <property type="molecule type" value="Genomic_DNA"/>
</dbReference>
<dbReference type="GO" id="GO:0006355">
    <property type="term" value="P:regulation of DNA-templated transcription"/>
    <property type="evidence" value="ECO:0007669"/>
    <property type="project" value="UniProtKB-ARBA"/>
</dbReference>
<proteinExistence type="inferred from homology"/>
<feature type="domain" description="PWWP" evidence="6">
    <location>
        <begin position="205"/>
        <end position="266"/>
    </location>
</feature>
<evidence type="ECO:0000256" key="5">
    <source>
        <dbReference type="SAM" id="MobiDB-lite"/>
    </source>
</evidence>
<comment type="similarity">
    <text evidence="4">Belongs to the PDP family.</text>
</comment>
<keyword evidence="1" id="KW-0805">Transcription regulation</keyword>
<dbReference type="STRING" id="71139.A0A059B6G3"/>
<feature type="compositionally biased region" description="Basic and acidic residues" evidence="5">
    <location>
        <begin position="828"/>
        <end position="847"/>
    </location>
</feature>
<reference evidence="7" key="1">
    <citation type="submission" date="2013-07" db="EMBL/GenBank/DDBJ databases">
        <title>The genome of Eucalyptus grandis.</title>
        <authorList>
            <person name="Schmutz J."/>
            <person name="Hayes R."/>
            <person name="Myburg A."/>
            <person name="Tuskan G."/>
            <person name="Grattapaglia D."/>
            <person name="Rokhsar D.S."/>
        </authorList>
    </citation>
    <scope>NUCLEOTIDE SEQUENCE</scope>
    <source>
        <tissue evidence="7">Leaf extractions</tissue>
    </source>
</reference>
<evidence type="ECO:0000256" key="4">
    <source>
        <dbReference type="ARBA" id="ARBA00060746"/>
    </source>
</evidence>
<keyword evidence="3" id="KW-0539">Nucleus</keyword>
<feature type="compositionally biased region" description="Low complexity" evidence="5">
    <location>
        <begin position="1041"/>
        <end position="1051"/>
    </location>
</feature>
<dbReference type="eggNOG" id="ENOG502QQX0">
    <property type="taxonomic scope" value="Eukaryota"/>
</dbReference>
<feature type="compositionally biased region" description="Basic and acidic residues" evidence="5">
    <location>
        <begin position="15"/>
        <end position="39"/>
    </location>
</feature>
<dbReference type="AlphaFoldDB" id="A0A059B6G3"/>
<dbReference type="InParanoid" id="A0A059B6G3"/>
<feature type="region of interest" description="Disordered" evidence="5">
    <location>
        <begin position="955"/>
        <end position="1061"/>
    </location>
</feature>
<evidence type="ECO:0000256" key="2">
    <source>
        <dbReference type="ARBA" id="ARBA00023163"/>
    </source>
</evidence>
<feature type="region of interest" description="Disordered" evidence="5">
    <location>
        <begin position="754"/>
        <end position="868"/>
    </location>
</feature>
<dbReference type="GO" id="GO:0035098">
    <property type="term" value="C:ESC/E(Z) complex"/>
    <property type="evidence" value="ECO:0007669"/>
    <property type="project" value="UniProtKB-ARBA"/>
</dbReference>
<dbReference type="PANTHER" id="PTHR10688:SF5">
    <property type="entry name" value="PWWP DOMAIN-CONTAINING PROTEIN 1-RELATED"/>
    <property type="match status" value="1"/>
</dbReference>
<dbReference type="PROSITE" id="PS50812">
    <property type="entry name" value="PWWP"/>
    <property type="match status" value="1"/>
</dbReference>
<feature type="compositionally biased region" description="Polar residues" evidence="5">
    <location>
        <begin position="772"/>
        <end position="790"/>
    </location>
</feature>
<dbReference type="CDD" id="cd05162">
    <property type="entry name" value="PWWP"/>
    <property type="match status" value="1"/>
</dbReference>
<dbReference type="FunFam" id="2.30.30.140:FF:000115">
    <property type="entry name" value="Tudor/PWWP/MBT superfamily protein"/>
    <property type="match status" value="1"/>
</dbReference>
<name>A0A059B6G3_EUCGR</name>
<feature type="region of interest" description="Disordered" evidence="5">
    <location>
        <begin position="665"/>
        <end position="694"/>
    </location>
</feature>
<protein>
    <recommendedName>
        <fullName evidence="6">PWWP domain-containing protein</fullName>
    </recommendedName>
</protein>
<evidence type="ECO:0000313" key="7">
    <source>
        <dbReference type="EMBL" id="KCW61807.1"/>
    </source>
</evidence>
<evidence type="ECO:0000259" key="6">
    <source>
        <dbReference type="PROSITE" id="PS50812"/>
    </source>
</evidence>
<dbReference type="SMART" id="SM00293">
    <property type="entry name" value="PWWP"/>
    <property type="match status" value="1"/>
</dbReference>
<dbReference type="GO" id="GO:2000028">
    <property type="term" value="P:regulation of photoperiodism, flowering"/>
    <property type="evidence" value="ECO:0007669"/>
    <property type="project" value="UniProtKB-ARBA"/>
</dbReference>
<feature type="region of interest" description="Disordered" evidence="5">
    <location>
        <begin position="1"/>
        <end position="109"/>
    </location>
</feature>
<dbReference type="OrthoDB" id="62853at2759"/>
<evidence type="ECO:0000256" key="3">
    <source>
        <dbReference type="ARBA" id="ARBA00023242"/>
    </source>
</evidence>
<feature type="region of interest" description="Disordered" evidence="5">
    <location>
        <begin position="143"/>
        <end position="166"/>
    </location>
</feature>
<dbReference type="PANTHER" id="PTHR10688">
    <property type="entry name" value="PWWP DOMAIN-CONTAINING PROTEIN"/>
    <property type="match status" value="1"/>
</dbReference>
<dbReference type="InterPro" id="IPR052657">
    <property type="entry name" value="PDP_family_Arabidopsis"/>
</dbReference>
<feature type="compositionally biased region" description="Basic and acidic residues" evidence="5">
    <location>
        <begin position="792"/>
        <end position="816"/>
    </location>
</feature>
<dbReference type="Gramene" id="KCW61807">
    <property type="protein sequence ID" value="KCW61807"/>
    <property type="gene ID" value="EUGRSUZ_H04503"/>
</dbReference>
<organism evidence="7">
    <name type="scientific">Eucalyptus grandis</name>
    <name type="common">Flooded gum</name>
    <dbReference type="NCBI Taxonomy" id="71139"/>
    <lineage>
        <taxon>Eukaryota</taxon>
        <taxon>Viridiplantae</taxon>
        <taxon>Streptophyta</taxon>
        <taxon>Embryophyta</taxon>
        <taxon>Tracheophyta</taxon>
        <taxon>Spermatophyta</taxon>
        <taxon>Magnoliopsida</taxon>
        <taxon>eudicotyledons</taxon>
        <taxon>Gunneridae</taxon>
        <taxon>Pentapetalae</taxon>
        <taxon>rosids</taxon>
        <taxon>malvids</taxon>
        <taxon>Myrtales</taxon>
        <taxon>Myrtaceae</taxon>
        <taxon>Myrtoideae</taxon>
        <taxon>Eucalypteae</taxon>
        <taxon>Eucalyptus</taxon>
    </lineage>
</organism>
<feature type="compositionally biased region" description="Polar residues" evidence="5">
    <location>
        <begin position="984"/>
        <end position="994"/>
    </location>
</feature>
<feature type="compositionally biased region" description="Low complexity" evidence="5">
    <location>
        <begin position="56"/>
        <end position="72"/>
    </location>
</feature>
<dbReference type="KEGG" id="egr:104415567"/>
<dbReference type="Gene3D" id="2.30.30.140">
    <property type="match status" value="1"/>
</dbReference>
<accession>A0A059B6G3</accession>
<dbReference type="Pfam" id="PF00855">
    <property type="entry name" value="PWWP"/>
    <property type="match status" value="1"/>
</dbReference>
<dbReference type="InterPro" id="IPR000313">
    <property type="entry name" value="PWWP_dom"/>
</dbReference>
<dbReference type="FunCoup" id="A0A059B6G3">
    <property type="interactions" value="2411"/>
</dbReference>
<dbReference type="SUPFAM" id="SSF63748">
    <property type="entry name" value="Tudor/PWWP/MBT"/>
    <property type="match status" value="1"/>
</dbReference>
<sequence length="1157" mass="123827">MISAANEDGSGAKSDGSEENRGEAGRVSEDVGEAPREEEGAGSGVVADDGAGGSAGADSVALGGEFRASVSGVGSGNGRSEEDGVRVCSSADGGSPGGADEEVKPGGFEFKSEKSGEYWLDDVKGGIRAEDDLSDACDREIGSQGRLEVDGDGSESINSGGTAERKSLERQYDSLLSEFDEYVANEKTSSSESGMSRALSYGFEVGDMVWGKVKSHPWWPGQIFNEVFATSSVRRSRRDGYVLVAFFGDSSYGWFDPAELIPFDENFIEKSSQTISRNFAKAVEEAMDEASRRSGLGLACRCRNAFSFRPTHVQGYFSVDVPDYEQGGLYSTIQISKARDSFQPRETLAFIEQLALMPQGSDEKSLEFVKNKAIVFAYRKAVFEEYDETYAQAFGVQAVRPSHDPVDPTAQPAKVPPRALLSGPLVIAEALGSKRASTKPMKVKDPSKKDKYLFKRRDESGTQQASPVQANSSVPAAYVDGSLVAAGGGYILQKRASSIPVNSQIPVKLEQTQVTADAISSQGGPGISALHQVPESSSAIKIQSPSGLGGPNVIGKGEDAKIINSQDGSQQRGQESYTVQDSGYVSPLSTDVVSADGAMRKKKKKVLGHPVGEPSSQNVVMREKKKKKRKEIGLETGSDHPRKRLLTSKVGVSVAKVAGKLTQVDSASREESYADKQKKGEASRTHPDDVGMVPTWSGNAELDLRQLLNGLQALALDPFYGIERSNPAVTKQAFLRFRSLVYQKSLILAPPSETDTVEIRPAKSPAGVGAADQSTGESVRKLSSSKSTKPTGRFDDPAKSGRKRPPSDRQEEIEAKRLKKIHNIKSLAAEKRAIQKTQDAPRGEGRETVSATPKQAKPFPVKKVESHPARASDPTILVMKFPPGTSLPSVTELKARFARFGPLDYSGIRVFWKSSTCRVVFHRKLDAEAAYKYAAGNNNLFGNAGVRYSLRDAEVPASEASESGKGRGNDSVHDTPRLKDPSTERSGPASTVQLKSCLKKSSGDDPGVGPTTGNGGRAAARVKFVLGGEETNRQEQKMVDNANNFNDKNNNGSFADGGASSSSSSSLAMVYNSKNFQRAAVSSSPLPPLLPLPPLAKPQLLNNNASLPTEISPPPRSAPNFNVTVDISHQMITLLTRCNDVVTNLSGLLGYVPYHPL</sequence>
<evidence type="ECO:0000256" key="1">
    <source>
        <dbReference type="ARBA" id="ARBA00023015"/>
    </source>
</evidence>
<gene>
    <name evidence="7" type="ORF">EUGRSUZ_H04503</name>
</gene>
<feature type="compositionally biased region" description="Basic and acidic residues" evidence="5">
    <location>
        <begin position="962"/>
        <end position="983"/>
    </location>
</feature>
<feature type="region of interest" description="Disordered" evidence="5">
    <location>
        <begin position="605"/>
        <end position="632"/>
    </location>
</feature>
<dbReference type="GO" id="GO:0040029">
    <property type="term" value="P:epigenetic regulation of gene expression"/>
    <property type="evidence" value="ECO:0007669"/>
    <property type="project" value="UniProtKB-ARBA"/>
</dbReference>
<feature type="compositionally biased region" description="Basic and acidic residues" evidence="5">
    <location>
        <begin position="667"/>
        <end position="689"/>
    </location>
</feature>
<keyword evidence="2" id="KW-0804">Transcription</keyword>